<reference evidence="2" key="1">
    <citation type="submission" date="2014-12" db="EMBL/GenBank/DDBJ databases">
        <authorList>
            <person name="Salcher M.M."/>
        </authorList>
    </citation>
    <scope>NUCLEOTIDE SEQUENCE [LARGE SCALE GENOMIC DNA]</scope>
    <source>
        <strain evidence="2">MMS-10A-171</strain>
    </source>
</reference>
<dbReference type="AlphaFoldDB" id="A0A0B7IW74"/>
<dbReference type="EMBL" id="LN794158">
    <property type="protein sequence ID" value="CEN56481.1"/>
    <property type="molecule type" value="Genomic_DNA"/>
</dbReference>
<name>A0A0B7IW74_9PROT</name>
<gene>
    <name evidence="1" type="ORF">BN1209_1443</name>
</gene>
<proteinExistence type="predicted"/>
<dbReference type="KEGG" id="mbac:BN1209_1443"/>
<dbReference type="RefSeq" id="WP_045751567.1">
    <property type="nucleotide sequence ID" value="NZ_LN794158.1"/>
</dbReference>
<keyword evidence="2" id="KW-1185">Reference proteome</keyword>
<accession>A0A0B7IW74</accession>
<dbReference type="HOGENOM" id="CLU_1545833_0_0_4"/>
<dbReference type="STRING" id="1581680.BN1209_1443"/>
<organism evidence="1 2">
    <name type="scientific">Candidatus Methylopumilus turicensis</name>
    <dbReference type="NCBI Taxonomy" id="1581680"/>
    <lineage>
        <taxon>Bacteria</taxon>
        <taxon>Pseudomonadati</taxon>
        <taxon>Pseudomonadota</taxon>
        <taxon>Betaproteobacteria</taxon>
        <taxon>Nitrosomonadales</taxon>
        <taxon>Methylophilaceae</taxon>
        <taxon>Candidatus Methylopumilus</taxon>
    </lineage>
</organism>
<dbReference type="Proteomes" id="UP000056322">
    <property type="component" value="Chromosome 1"/>
</dbReference>
<evidence type="ECO:0000313" key="2">
    <source>
        <dbReference type="Proteomes" id="UP000056322"/>
    </source>
</evidence>
<sequence>MTKVFTPKLYLFGHEYNEAVERIFGKENIKMELITPTSSLADPIAEKLSEFADYRHGRVSHIVTVTGYENKQLTMLKLAGLDYMMFEVKTVDDQDTLSDWFDDYQTFLGWWDSGNDFLSAQETLLNNSESMFDDDYYGALYNTNFDLVDMKDRFEEVYREGFRRAFENKFQLS</sequence>
<evidence type="ECO:0000313" key="1">
    <source>
        <dbReference type="EMBL" id="CEN56481.1"/>
    </source>
</evidence>
<protein>
    <submittedName>
        <fullName evidence="1">Uncharacterized protein</fullName>
    </submittedName>
</protein>